<evidence type="ECO:0000313" key="2">
    <source>
        <dbReference type="Proteomes" id="UP001314229"/>
    </source>
</evidence>
<comment type="caution">
    <text evidence="1">The sequence shown here is derived from an EMBL/GenBank/DDBJ whole genome shotgun (WGS) entry which is preliminary data.</text>
</comment>
<evidence type="ECO:0000313" key="1">
    <source>
        <dbReference type="EMBL" id="CAK6981837.1"/>
    </source>
</evidence>
<accession>A0AAV1QBK2</accession>
<sequence>QFQPETERYIAPVLMDTEGAPGEWQQAIQGDTNLLDTRRLTAARATHGMAVCNRFKDYFLTDEGRVTWQDAVVQRGTLQ</sequence>
<reference evidence="1 2" key="1">
    <citation type="submission" date="2024-01" db="EMBL/GenBank/DDBJ databases">
        <authorList>
            <person name="Alioto T."/>
            <person name="Alioto T."/>
            <person name="Gomez Garrido J."/>
        </authorList>
    </citation>
    <scope>NUCLEOTIDE SEQUENCE [LARGE SCALE GENOMIC DNA]</scope>
</reference>
<feature type="non-terminal residue" evidence="1">
    <location>
        <position position="1"/>
    </location>
</feature>
<dbReference type="AlphaFoldDB" id="A0AAV1QBK2"/>
<proteinExistence type="predicted"/>
<dbReference type="Proteomes" id="UP001314229">
    <property type="component" value="Unassembled WGS sequence"/>
</dbReference>
<dbReference type="EMBL" id="CAWUFR010000903">
    <property type="protein sequence ID" value="CAK6981837.1"/>
    <property type="molecule type" value="Genomic_DNA"/>
</dbReference>
<name>A0AAV1QBK2_SCOSC</name>
<keyword evidence="2" id="KW-1185">Reference proteome</keyword>
<organism evidence="1 2">
    <name type="scientific">Scomber scombrus</name>
    <name type="common">Atlantic mackerel</name>
    <name type="synonym">Scomber vernalis</name>
    <dbReference type="NCBI Taxonomy" id="13677"/>
    <lineage>
        <taxon>Eukaryota</taxon>
        <taxon>Metazoa</taxon>
        <taxon>Chordata</taxon>
        <taxon>Craniata</taxon>
        <taxon>Vertebrata</taxon>
        <taxon>Euteleostomi</taxon>
        <taxon>Actinopterygii</taxon>
        <taxon>Neopterygii</taxon>
        <taxon>Teleostei</taxon>
        <taxon>Neoteleostei</taxon>
        <taxon>Acanthomorphata</taxon>
        <taxon>Pelagiaria</taxon>
        <taxon>Scombriformes</taxon>
        <taxon>Scombridae</taxon>
        <taxon>Scomber</taxon>
    </lineage>
</organism>
<gene>
    <name evidence="1" type="ORF">FSCOSCO3_A015257</name>
</gene>
<protein>
    <submittedName>
        <fullName evidence="1">Protein ALP1-like</fullName>
    </submittedName>
</protein>